<evidence type="ECO:0000259" key="1">
    <source>
        <dbReference type="Pfam" id="PF01370"/>
    </source>
</evidence>
<dbReference type="Proteomes" id="UP000006695">
    <property type="component" value="Chromosome"/>
</dbReference>
<dbReference type="OrthoDB" id="9802815at2"/>
<sequence>MSILRNKRILVTGGAGFIGSALVKRLVNENATVDVIDNLWRGKLDNLLDSNGMSCINLKKNFYHVDLTDHNQCVQYIKDYDYVFHLADIVGGIQFAFSNELFIFRQNITIDTNVVSACITNGIGNYIYVGTACSYPKYLQMNKGITALKEDQVYPAEPESSYGWSKLMGEYGADLALKSGRINVGILRFHNVYGPGVEFEGNTAQVLPSLMRKAIRFPQEDFIVWGSGNQYRDFVYIDDIVEGLILVAQHGMNKGAIQIGSEKSVTIKKSAEMIVKISGKPIKPVFDIQRPEGDYGRIAICEKARNILNWEPKIDHHEGFKLTYNWIQQKIREGHK</sequence>
<dbReference type="STRING" id="351605.Gura_1677"/>
<dbReference type="Gene3D" id="3.90.25.10">
    <property type="entry name" value="UDP-galactose 4-epimerase, domain 1"/>
    <property type="match status" value="1"/>
</dbReference>
<dbReference type="PANTHER" id="PTHR43238">
    <property type="entry name" value="GDP-L-FUCOSE SYNTHASE"/>
    <property type="match status" value="1"/>
</dbReference>
<dbReference type="HOGENOM" id="CLU_007383_1_7_7"/>
<dbReference type="InterPro" id="IPR036291">
    <property type="entry name" value="NAD(P)-bd_dom_sf"/>
</dbReference>
<proteinExistence type="predicted"/>
<organism evidence="2 3">
    <name type="scientific">Geotalea uraniireducens (strain Rf4)</name>
    <name type="common">Geobacter uraniireducens</name>
    <dbReference type="NCBI Taxonomy" id="351605"/>
    <lineage>
        <taxon>Bacteria</taxon>
        <taxon>Pseudomonadati</taxon>
        <taxon>Thermodesulfobacteriota</taxon>
        <taxon>Desulfuromonadia</taxon>
        <taxon>Geobacterales</taxon>
        <taxon>Geobacteraceae</taxon>
        <taxon>Geotalea</taxon>
    </lineage>
</organism>
<dbReference type="PANTHER" id="PTHR43238:SF1">
    <property type="entry name" value="GDP-L-FUCOSE SYNTHASE"/>
    <property type="match status" value="1"/>
</dbReference>
<dbReference type="InterPro" id="IPR001509">
    <property type="entry name" value="Epimerase_deHydtase"/>
</dbReference>
<keyword evidence="3" id="KW-1185">Reference proteome</keyword>
<gene>
    <name evidence="2" type="ordered locus">Gura_1677</name>
</gene>
<dbReference type="Gene3D" id="3.40.50.720">
    <property type="entry name" value="NAD(P)-binding Rossmann-like Domain"/>
    <property type="match status" value="1"/>
</dbReference>
<dbReference type="AlphaFoldDB" id="A5GEL7"/>
<dbReference type="Pfam" id="PF01370">
    <property type="entry name" value="Epimerase"/>
    <property type="match status" value="1"/>
</dbReference>
<accession>A5GEL7</accession>
<dbReference type="SUPFAM" id="SSF51735">
    <property type="entry name" value="NAD(P)-binding Rossmann-fold domains"/>
    <property type="match status" value="1"/>
</dbReference>
<protein>
    <submittedName>
        <fullName evidence="2">NAD-dependent epimerase/dehydratase</fullName>
    </submittedName>
</protein>
<dbReference type="EMBL" id="CP000698">
    <property type="protein sequence ID" value="ABQ25872.1"/>
    <property type="molecule type" value="Genomic_DNA"/>
</dbReference>
<dbReference type="KEGG" id="gur:Gura_1677"/>
<evidence type="ECO:0000313" key="3">
    <source>
        <dbReference type="Proteomes" id="UP000006695"/>
    </source>
</evidence>
<feature type="domain" description="NAD-dependent epimerase/dehydratase" evidence="1">
    <location>
        <begin position="9"/>
        <end position="260"/>
    </location>
</feature>
<name>A5GEL7_GEOUR</name>
<dbReference type="RefSeq" id="WP_011938578.1">
    <property type="nucleotide sequence ID" value="NC_009483.1"/>
</dbReference>
<evidence type="ECO:0000313" key="2">
    <source>
        <dbReference type="EMBL" id="ABQ25872.1"/>
    </source>
</evidence>
<dbReference type="GO" id="GO:0050577">
    <property type="term" value="F:GDP-L-fucose synthase activity"/>
    <property type="evidence" value="ECO:0007669"/>
    <property type="project" value="TreeGrafter"/>
</dbReference>
<reference evidence="2 3" key="1">
    <citation type="submission" date="2007-05" db="EMBL/GenBank/DDBJ databases">
        <title>Complete sequence of Geobacter uraniireducens Rf4.</title>
        <authorList>
            <consortium name="US DOE Joint Genome Institute"/>
            <person name="Copeland A."/>
            <person name="Lucas S."/>
            <person name="Lapidus A."/>
            <person name="Barry K."/>
            <person name="Detter J.C."/>
            <person name="Glavina del Rio T."/>
            <person name="Hammon N."/>
            <person name="Israni S."/>
            <person name="Dalin E."/>
            <person name="Tice H."/>
            <person name="Pitluck S."/>
            <person name="Chertkov O."/>
            <person name="Brettin T."/>
            <person name="Bruce D."/>
            <person name="Han C."/>
            <person name="Schmutz J."/>
            <person name="Larimer F."/>
            <person name="Land M."/>
            <person name="Hauser L."/>
            <person name="Kyrpides N."/>
            <person name="Mikhailova N."/>
            <person name="Shelobolina E."/>
            <person name="Aklujkar M."/>
            <person name="Lovley D."/>
            <person name="Richardson P."/>
        </authorList>
    </citation>
    <scope>NUCLEOTIDE SEQUENCE [LARGE SCALE GENOMIC DNA]</scope>
    <source>
        <strain evidence="2 3">Rf4</strain>
    </source>
</reference>